<evidence type="ECO:0000313" key="3">
    <source>
        <dbReference type="Proteomes" id="UP000248646"/>
    </source>
</evidence>
<keyword evidence="3" id="KW-1185">Reference proteome</keyword>
<dbReference type="RefSeq" id="WP_111439954.1">
    <property type="nucleotide sequence ID" value="NZ_QKZI01000005.1"/>
</dbReference>
<dbReference type="Pfam" id="PF11518">
    <property type="entry name" value="DUF3221"/>
    <property type="match status" value="1"/>
</dbReference>
<dbReference type="InterPro" id="IPR021598">
    <property type="entry name" value="DUF3221"/>
</dbReference>
<dbReference type="Proteomes" id="UP000248646">
    <property type="component" value="Unassembled WGS sequence"/>
</dbReference>
<feature type="transmembrane region" description="Helical" evidence="1">
    <location>
        <begin position="7"/>
        <end position="29"/>
    </location>
</feature>
<evidence type="ECO:0008006" key="4">
    <source>
        <dbReference type="Google" id="ProtNLM"/>
    </source>
</evidence>
<dbReference type="AlphaFoldDB" id="A0A2W7MKD9"/>
<accession>A0A2W7MKD9</accession>
<comment type="caution">
    <text evidence="2">The sequence shown here is derived from an EMBL/GenBank/DDBJ whole genome shotgun (WGS) entry which is preliminary data.</text>
</comment>
<proteinExistence type="predicted"/>
<reference evidence="2 3" key="1">
    <citation type="submission" date="2018-06" db="EMBL/GenBank/DDBJ databases">
        <title>Genomic Encyclopedia of Type Strains, Phase IV (KMG-IV): sequencing the most valuable type-strain genomes for metagenomic binning, comparative biology and taxonomic classification.</title>
        <authorList>
            <person name="Goeker M."/>
        </authorList>
    </citation>
    <scope>NUCLEOTIDE SEQUENCE [LARGE SCALE GENOMIC DNA]</scope>
    <source>
        <strain evidence="2 3">DSM 5</strain>
    </source>
</reference>
<evidence type="ECO:0000313" key="2">
    <source>
        <dbReference type="EMBL" id="PZX03916.1"/>
    </source>
</evidence>
<keyword evidence="1" id="KW-1133">Transmembrane helix</keyword>
<dbReference type="OrthoDB" id="2974120at2"/>
<keyword evidence="1" id="KW-0812">Transmembrane</keyword>
<protein>
    <recommendedName>
        <fullName evidence="4">DUF3221 domain-containing protein</fullName>
    </recommendedName>
</protein>
<name>A0A2W7MKD9_9BACI</name>
<gene>
    <name evidence="2" type="ORF">C7437_105113</name>
</gene>
<organism evidence="2 3">
    <name type="scientific">Psychrobacillus insolitus</name>
    <dbReference type="NCBI Taxonomy" id="1461"/>
    <lineage>
        <taxon>Bacteria</taxon>
        <taxon>Bacillati</taxon>
        <taxon>Bacillota</taxon>
        <taxon>Bacilli</taxon>
        <taxon>Bacillales</taxon>
        <taxon>Bacillaceae</taxon>
        <taxon>Psychrobacillus</taxon>
    </lineage>
</organism>
<dbReference type="EMBL" id="QKZI01000005">
    <property type="protein sequence ID" value="PZX03916.1"/>
    <property type="molecule type" value="Genomic_DNA"/>
</dbReference>
<keyword evidence="1" id="KW-0472">Membrane</keyword>
<evidence type="ECO:0000256" key="1">
    <source>
        <dbReference type="SAM" id="Phobius"/>
    </source>
</evidence>
<sequence length="127" mass="13700">MRGKSTVAIILAIILIAVGTTIFFIMQFFEDNPTQPQPTGYITGVIIDINSEVKTTVLVVAGITVEEAKALSVEEAITAGEDATWITMSLGQRSSLVLYDEVKVGYTALLESYPSQATANTIEKLNE</sequence>